<evidence type="ECO:0000313" key="1">
    <source>
        <dbReference type="EMBL" id="KAF2870994.1"/>
    </source>
</evidence>
<keyword evidence="2" id="KW-1185">Reference proteome</keyword>
<accession>A0A7C8I506</accession>
<name>A0A7C8I506_9PLEO</name>
<organism evidence="1 2">
    <name type="scientific">Massariosphaeria phaeospora</name>
    <dbReference type="NCBI Taxonomy" id="100035"/>
    <lineage>
        <taxon>Eukaryota</taxon>
        <taxon>Fungi</taxon>
        <taxon>Dikarya</taxon>
        <taxon>Ascomycota</taxon>
        <taxon>Pezizomycotina</taxon>
        <taxon>Dothideomycetes</taxon>
        <taxon>Pleosporomycetidae</taxon>
        <taxon>Pleosporales</taxon>
        <taxon>Pleosporales incertae sedis</taxon>
        <taxon>Massariosphaeria</taxon>
    </lineage>
</organism>
<dbReference type="Proteomes" id="UP000481861">
    <property type="component" value="Unassembled WGS sequence"/>
</dbReference>
<evidence type="ECO:0000313" key="2">
    <source>
        <dbReference type="Proteomes" id="UP000481861"/>
    </source>
</evidence>
<dbReference type="EMBL" id="JAADJZ010000012">
    <property type="protein sequence ID" value="KAF2870994.1"/>
    <property type="molecule type" value="Genomic_DNA"/>
</dbReference>
<protein>
    <submittedName>
        <fullName evidence="1">Uncharacterized protein</fullName>
    </submittedName>
</protein>
<reference evidence="1 2" key="1">
    <citation type="submission" date="2020-01" db="EMBL/GenBank/DDBJ databases">
        <authorList>
            <consortium name="DOE Joint Genome Institute"/>
            <person name="Haridas S."/>
            <person name="Albert R."/>
            <person name="Binder M."/>
            <person name="Bloem J."/>
            <person name="Labutti K."/>
            <person name="Salamov A."/>
            <person name="Andreopoulos B."/>
            <person name="Baker S.E."/>
            <person name="Barry K."/>
            <person name="Bills G."/>
            <person name="Bluhm B.H."/>
            <person name="Cannon C."/>
            <person name="Castanera R."/>
            <person name="Culley D.E."/>
            <person name="Daum C."/>
            <person name="Ezra D."/>
            <person name="Gonzalez J.B."/>
            <person name="Henrissat B."/>
            <person name="Kuo A."/>
            <person name="Liang C."/>
            <person name="Lipzen A."/>
            <person name="Lutzoni F."/>
            <person name="Magnuson J."/>
            <person name="Mondo S."/>
            <person name="Nolan M."/>
            <person name="Ohm R."/>
            <person name="Pangilinan J."/>
            <person name="Park H.-J.H."/>
            <person name="Ramirez L."/>
            <person name="Alfaro M."/>
            <person name="Sun H."/>
            <person name="Tritt A."/>
            <person name="Yoshinaga Y."/>
            <person name="Zwiers L.-H.L."/>
            <person name="Turgeon B.G."/>
            <person name="Goodwin S.B."/>
            <person name="Spatafora J.W."/>
            <person name="Crous P.W."/>
            <person name="Grigoriev I.V."/>
        </authorList>
    </citation>
    <scope>NUCLEOTIDE SEQUENCE [LARGE SCALE GENOMIC DNA]</scope>
    <source>
        <strain evidence="1 2">CBS 611.86</strain>
    </source>
</reference>
<proteinExistence type="predicted"/>
<comment type="caution">
    <text evidence="1">The sequence shown here is derived from an EMBL/GenBank/DDBJ whole genome shotgun (WGS) entry which is preliminary data.</text>
</comment>
<sequence>MVPATILSLAIQHNALLFSDPKSQLRANMAGWAALDIVSATPGWKATWYGWNEDEENEVIMIIDGVGNPLEVETRTSRL</sequence>
<gene>
    <name evidence="1" type="ORF">BDV95DRAFT_607281</name>
</gene>
<dbReference type="AlphaFoldDB" id="A0A7C8I506"/>